<dbReference type="PRINTS" id="PR01657">
    <property type="entry name" value="MCMFAMILY"/>
</dbReference>
<feature type="region of interest" description="Disordered" evidence="4">
    <location>
        <begin position="494"/>
        <end position="517"/>
    </location>
</feature>
<dbReference type="InterPro" id="IPR020568">
    <property type="entry name" value="Ribosomal_Su5_D2-typ_SF"/>
</dbReference>
<keyword evidence="3" id="KW-0067">ATP-binding</keyword>
<dbReference type="SMART" id="SM00382">
    <property type="entry name" value="AAA"/>
    <property type="match status" value="1"/>
</dbReference>
<evidence type="ECO:0000256" key="4">
    <source>
        <dbReference type="SAM" id="MobiDB-lite"/>
    </source>
</evidence>
<accession>A0A5M6ZJ61</accession>
<evidence type="ECO:0000313" key="7">
    <source>
        <dbReference type="Proteomes" id="UP000325122"/>
    </source>
</evidence>
<dbReference type="Pfam" id="PF01078">
    <property type="entry name" value="Mg_chelatase"/>
    <property type="match status" value="1"/>
</dbReference>
<dbReference type="Gene3D" id="3.30.230.10">
    <property type="match status" value="1"/>
</dbReference>
<dbReference type="Pfam" id="PF13541">
    <property type="entry name" value="ChlI"/>
    <property type="match status" value="1"/>
</dbReference>
<evidence type="ECO:0000256" key="1">
    <source>
        <dbReference type="ARBA" id="ARBA00006354"/>
    </source>
</evidence>
<reference evidence="6 7" key="1">
    <citation type="submission" date="2019-09" db="EMBL/GenBank/DDBJ databases">
        <authorList>
            <person name="Kevbrin V."/>
            <person name="Grouzdev D.S."/>
        </authorList>
    </citation>
    <scope>NUCLEOTIDE SEQUENCE [LARGE SCALE GENOMIC DNA]</scope>
    <source>
        <strain evidence="6 7">G-192</strain>
    </source>
</reference>
<name>A0A5M6ZJ61_9PROT</name>
<sequence>MSYRTHSAAFEGALARPVDVQVQIAGGQPNFMVVGLGDKAVAESRERIRAAFAAIGLALPSKRLIVNLAPADRPKEGAHYDLPIAMGLLAAVGVLPRDALEGHLVMGELGLDGSIAPCPGALPAAMLASEMELAFICPEASGPEAAWAGGDLAILAPGSLIALVNHFKGAQVIARPAPGDLIEGGPAPDLCDVRGQETAKRSLEIAAAGGHNLLMVGPPGAGKSMLAARAPGLLPPLDARELLELSMIQSVAGLVERGRLSRTRPFRAPHHSASMAAMVGGGSRIRPGEASLAHHGVLFLDELPEFHPQVLDSLRQPLETGEIAVARANQRVTFPARFQLIAAMNPCRCGWAGQNGQACGRGPRCVESYQARVSGPMMDRIDLQIDVPPVTPADLALPPAQEGTAEAAARVARARDAQTERGELNARLSGELLDRATAPDAAGRDLLARASEAMGLTARAYHRVLRVARTIADLDGAGGVRRIHVAEALSARRVRSAPQAVSRPGMPAAAAPAGRAG</sequence>
<dbReference type="InterPro" id="IPR014721">
    <property type="entry name" value="Ribsml_uS5_D2-typ_fold_subgr"/>
</dbReference>
<dbReference type="NCBIfam" id="TIGR00368">
    <property type="entry name" value="YifB family Mg chelatase-like AAA ATPase"/>
    <property type="match status" value="1"/>
</dbReference>
<dbReference type="InterPro" id="IPR003593">
    <property type="entry name" value="AAA+_ATPase"/>
</dbReference>
<dbReference type="InterPro" id="IPR004482">
    <property type="entry name" value="Mg_chelat-rel"/>
</dbReference>
<dbReference type="RefSeq" id="WP_150023052.1">
    <property type="nucleotide sequence ID" value="NZ_VWOJ01000002.1"/>
</dbReference>
<feature type="compositionally biased region" description="Low complexity" evidence="4">
    <location>
        <begin position="503"/>
        <end position="517"/>
    </location>
</feature>
<dbReference type="EMBL" id="VWOJ01000002">
    <property type="protein sequence ID" value="KAA5803784.1"/>
    <property type="molecule type" value="Genomic_DNA"/>
</dbReference>
<dbReference type="InterPro" id="IPR027417">
    <property type="entry name" value="P-loop_NTPase"/>
</dbReference>
<evidence type="ECO:0000256" key="3">
    <source>
        <dbReference type="ARBA" id="ARBA00022840"/>
    </source>
</evidence>
<dbReference type="PANTHER" id="PTHR32039:SF7">
    <property type="entry name" value="COMPETENCE PROTEIN COMM"/>
    <property type="match status" value="1"/>
</dbReference>
<protein>
    <submittedName>
        <fullName evidence="6">YifB family Mg chelatase-like AAA ATPase</fullName>
    </submittedName>
</protein>
<comment type="similarity">
    <text evidence="1">Belongs to the Mg-chelatase subunits D/I family. ComM subfamily.</text>
</comment>
<evidence type="ECO:0000256" key="2">
    <source>
        <dbReference type="ARBA" id="ARBA00022741"/>
    </source>
</evidence>
<dbReference type="GO" id="GO:0005524">
    <property type="term" value="F:ATP binding"/>
    <property type="evidence" value="ECO:0007669"/>
    <property type="project" value="UniProtKB-KW"/>
</dbReference>
<dbReference type="InterPro" id="IPR045006">
    <property type="entry name" value="CHLI-like"/>
</dbReference>
<feature type="domain" description="AAA+ ATPase" evidence="5">
    <location>
        <begin position="209"/>
        <end position="391"/>
    </location>
</feature>
<evidence type="ECO:0000259" key="5">
    <source>
        <dbReference type="SMART" id="SM00382"/>
    </source>
</evidence>
<dbReference type="GO" id="GO:0003677">
    <property type="term" value="F:DNA binding"/>
    <property type="evidence" value="ECO:0007669"/>
    <property type="project" value="InterPro"/>
</dbReference>
<dbReference type="Proteomes" id="UP000325122">
    <property type="component" value="Unassembled WGS sequence"/>
</dbReference>
<dbReference type="Pfam" id="PF13335">
    <property type="entry name" value="Mg_chelatase_C"/>
    <property type="match status" value="1"/>
</dbReference>
<keyword evidence="7" id="KW-1185">Reference proteome</keyword>
<dbReference type="InterPro" id="IPR000523">
    <property type="entry name" value="Mg_chelatse_chII-like_cat_dom"/>
</dbReference>
<dbReference type="CDD" id="cd00009">
    <property type="entry name" value="AAA"/>
    <property type="match status" value="1"/>
</dbReference>
<dbReference type="PANTHER" id="PTHR32039">
    <property type="entry name" value="MAGNESIUM-CHELATASE SUBUNIT CHLI"/>
    <property type="match status" value="1"/>
</dbReference>
<gene>
    <name evidence="6" type="ORF">F1654_08270</name>
</gene>
<evidence type="ECO:0000313" key="6">
    <source>
        <dbReference type="EMBL" id="KAA5803784.1"/>
    </source>
</evidence>
<comment type="caution">
    <text evidence="6">The sequence shown here is derived from an EMBL/GenBank/DDBJ whole genome shotgun (WGS) entry which is preliminary data.</text>
</comment>
<dbReference type="InterPro" id="IPR001208">
    <property type="entry name" value="MCM_dom"/>
</dbReference>
<dbReference type="AlphaFoldDB" id="A0A5M6ZJ61"/>
<dbReference type="SUPFAM" id="SSF54211">
    <property type="entry name" value="Ribosomal protein S5 domain 2-like"/>
    <property type="match status" value="1"/>
</dbReference>
<proteinExistence type="inferred from homology"/>
<organism evidence="6 7">
    <name type="scientific">Alkalicaulis satelles</name>
    <dbReference type="NCBI Taxonomy" id="2609175"/>
    <lineage>
        <taxon>Bacteria</taxon>
        <taxon>Pseudomonadati</taxon>
        <taxon>Pseudomonadota</taxon>
        <taxon>Alphaproteobacteria</taxon>
        <taxon>Maricaulales</taxon>
        <taxon>Maricaulaceae</taxon>
        <taxon>Alkalicaulis</taxon>
    </lineage>
</organism>
<keyword evidence="2" id="KW-0547">Nucleotide-binding</keyword>
<dbReference type="Gene3D" id="3.40.50.300">
    <property type="entry name" value="P-loop containing nucleotide triphosphate hydrolases"/>
    <property type="match status" value="1"/>
</dbReference>
<dbReference type="SUPFAM" id="SSF52540">
    <property type="entry name" value="P-loop containing nucleoside triphosphate hydrolases"/>
    <property type="match status" value="1"/>
</dbReference>
<dbReference type="InterPro" id="IPR025158">
    <property type="entry name" value="Mg_chelat-rel_C"/>
</dbReference>